<accession>A0A9D1YQC5</accession>
<dbReference type="InterPro" id="IPR003593">
    <property type="entry name" value="AAA+_ATPase"/>
</dbReference>
<dbReference type="EMBL" id="DXDD01000116">
    <property type="protein sequence ID" value="HIY60886.1"/>
    <property type="molecule type" value="Genomic_DNA"/>
</dbReference>
<keyword evidence="2 7" id="KW-0812">Transmembrane</keyword>
<evidence type="ECO:0000259" key="8">
    <source>
        <dbReference type="PROSITE" id="PS50893"/>
    </source>
</evidence>
<dbReference type="PANTHER" id="PTHR43394">
    <property type="entry name" value="ATP-DEPENDENT PERMEASE MDL1, MITOCHONDRIAL"/>
    <property type="match status" value="1"/>
</dbReference>
<dbReference type="GO" id="GO:0005524">
    <property type="term" value="F:ATP binding"/>
    <property type="evidence" value="ECO:0007669"/>
    <property type="project" value="UniProtKB-KW"/>
</dbReference>
<dbReference type="AlphaFoldDB" id="A0A9D1YQC5"/>
<reference evidence="9" key="2">
    <citation type="submission" date="2021-04" db="EMBL/GenBank/DDBJ databases">
        <authorList>
            <person name="Gilroy R."/>
        </authorList>
    </citation>
    <scope>NUCLEOTIDE SEQUENCE</scope>
    <source>
        <strain evidence="9">ChiSxjej3B15-24422</strain>
    </source>
</reference>
<dbReference type="SUPFAM" id="SSF52540">
    <property type="entry name" value="P-loop containing nucleoside triphosphate hydrolases"/>
    <property type="match status" value="1"/>
</dbReference>
<keyword evidence="5 7" id="KW-1133">Transmembrane helix</keyword>
<sequence>MGGAYLFIVLRALSGALSAGSIVLFAAAVYRFSESLKTLSKSANEIRMNARRMESTFEYLALPDQMESGGVSMRPEDGCGAVEFQDVSYTYPGAAAPALSHVSFRLEPGKKIAVVGMNGSGKTTMVKLLCRLYDPDGGQVLLNGRNVREYDYEEYLRRFSVVFQDFQLLALPLGENVACGKDYDAARVQDCLEKAGFGKRLQRMKDGLSTFLYRNMDQEGVEISGGEAQKIALARALYKDAPIVVLDEPTAALDPVSEHEVYSGFRNLVGGRTAIFISHRLSSCRFCDEILVFHQGELVQRGSHEELVKEEGGLYASMWRAQAQYYEKDGVAVG</sequence>
<dbReference type="Gene3D" id="3.40.50.300">
    <property type="entry name" value="P-loop containing nucleotide triphosphate hydrolases"/>
    <property type="match status" value="1"/>
</dbReference>
<keyword evidence="3" id="KW-0547">Nucleotide-binding</keyword>
<dbReference type="InterPro" id="IPR036640">
    <property type="entry name" value="ABC1_TM_sf"/>
</dbReference>
<keyword evidence="4 9" id="KW-0067">ATP-binding</keyword>
<feature type="domain" description="ABC transporter" evidence="8">
    <location>
        <begin position="82"/>
        <end position="320"/>
    </location>
</feature>
<dbReference type="InterPro" id="IPR027417">
    <property type="entry name" value="P-loop_NTPase"/>
</dbReference>
<dbReference type="Proteomes" id="UP000824007">
    <property type="component" value="Unassembled WGS sequence"/>
</dbReference>
<evidence type="ECO:0000313" key="10">
    <source>
        <dbReference type="Proteomes" id="UP000824007"/>
    </source>
</evidence>
<reference evidence="9" key="1">
    <citation type="journal article" date="2021" name="PeerJ">
        <title>Extensive microbial diversity within the chicken gut microbiome revealed by metagenomics and culture.</title>
        <authorList>
            <person name="Gilroy R."/>
            <person name="Ravi A."/>
            <person name="Getino M."/>
            <person name="Pursley I."/>
            <person name="Horton D.L."/>
            <person name="Alikhan N.F."/>
            <person name="Baker D."/>
            <person name="Gharbi K."/>
            <person name="Hall N."/>
            <person name="Watson M."/>
            <person name="Adriaenssens E.M."/>
            <person name="Foster-Nyarko E."/>
            <person name="Jarju S."/>
            <person name="Secka A."/>
            <person name="Antonio M."/>
            <person name="Oren A."/>
            <person name="Chaudhuri R.R."/>
            <person name="La Ragione R."/>
            <person name="Hildebrand F."/>
            <person name="Pallen M.J."/>
        </authorList>
    </citation>
    <scope>NUCLEOTIDE SEQUENCE</scope>
    <source>
        <strain evidence="9">ChiSxjej3B15-24422</strain>
    </source>
</reference>
<evidence type="ECO:0000256" key="1">
    <source>
        <dbReference type="ARBA" id="ARBA00004651"/>
    </source>
</evidence>
<dbReference type="GO" id="GO:0016887">
    <property type="term" value="F:ATP hydrolysis activity"/>
    <property type="evidence" value="ECO:0007669"/>
    <property type="project" value="InterPro"/>
</dbReference>
<dbReference type="GO" id="GO:0015421">
    <property type="term" value="F:ABC-type oligopeptide transporter activity"/>
    <property type="evidence" value="ECO:0007669"/>
    <property type="project" value="TreeGrafter"/>
</dbReference>
<keyword evidence="6 7" id="KW-0472">Membrane</keyword>
<dbReference type="PROSITE" id="PS00211">
    <property type="entry name" value="ABC_TRANSPORTER_1"/>
    <property type="match status" value="1"/>
</dbReference>
<dbReference type="Gene3D" id="1.20.1560.10">
    <property type="entry name" value="ABC transporter type 1, transmembrane domain"/>
    <property type="match status" value="1"/>
</dbReference>
<dbReference type="GO" id="GO:0005886">
    <property type="term" value="C:plasma membrane"/>
    <property type="evidence" value="ECO:0007669"/>
    <property type="project" value="UniProtKB-SubCell"/>
</dbReference>
<protein>
    <submittedName>
        <fullName evidence="9">ABC transporter ATP-binding protein/permease</fullName>
    </submittedName>
</protein>
<evidence type="ECO:0000256" key="2">
    <source>
        <dbReference type="ARBA" id="ARBA00022692"/>
    </source>
</evidence>
<evidence type="ECO:0000256" key="3">
    <source>
        <dbReference type="ARBA" id="ARBA00022741"/>
    </source>
</evidence>
<proteinExistence type="predicted"/>
<evidence type="ECO:0000256" key="5">
    <source>
        <dbReference type="ARBA" id="ARBA00022989"/>
    </source>
</evidence>
<dbReference type="InterPro" id="IPR003439">
    <property type="entry name" value="ABC_transporter-like_ATP-bd"/>
</dbReference>
<comment type="subcellular location">
    <subcellularLocation>
        <location evidence="1">Cell membrane</location>
        <topology evidence="1">Multi-pass membrane protein</topology>
    </subcellularLocation>
</comment>
<evidence type="ECO:0000256" key="6">
    <source>
        <dbReference type="ARBA" id="ARBA00023136"/>
    </source>
</evidence>
<dbReference type="PANTHER" id="PTHR43394:SF1">
    <property type="entry name" value="ATP-BINDING CASSETTE SUB-FAMILY B MEMBER 10, MITOCHONDRIAL"/>
    <property type="match status" value="1"/>
</dbReference>
<dbReference type="SUPFAM" id="SSF90123">
    <property type="entry name" value="ABC transporter transmembrane region"/>
    <property type="match status" value="1"/>
</dbReference>
<dbReference type="Pfam" id="PF00005">
    <property type="entry name" value="ABC_tran"/>
    <property type="match status" value="1"/>
</dbReference>
<name>A0A9D1YQC5_9FIRM</name>
<evidence type="ECO:0000313" key="9">
    <source>
        <dbReference type="EMBL" id="HIY60886.1"/>
    </source>
</evidence>
<feature type="transmembrane region" description="Helical" evidence="7">
    <location>
        <begin position="6"/>
        <end position="30"/>
    </location>
</feature>
<comment type="caution">
    <text evidence="9">The sequence shown here is derived from an EMBL/GenBank/DDBJ whole genome shotgun (WGS) entry which is preliminary data.</text>
</comment>
<dbReference type="CDD" id="cd03228">
    <property type="entry name" value="ABCC_MRP_Like"/>
    <property type="match status" value="1"/>
</dbReference>
<gene>
    <name evidence="9" type="ORF">H9831_09440</name>
</gene>
<organism evidence="9 10">
    <name type="scientific">Candidatus Eisenbergiella pullistercoris</name>
    <dbReference type="NCBI Taxonomy" id="2838555"/>
    <lineage>
        <taxon>Bacteria</taxon>
        <taxon>Bacillati</taxon>
        <taxon>Bacillota</taxon>
        <taxon>Clostridia</taxon>
        <taxon>Lachnospirales</taxon>
        <taxon>Lachnospiraceae</taxon>
        <taxon>Eisenbergiella</taxon>
    </lineage>
</organism>
<dbReference type="InterPro" id="IPR017871">
    <property type="entry name" value="ABC_transporter-like_CS"/>
</dbReference>
<evidence type="ECO:0000256" key="4">
    <source>
        <dbReference type="ARBA" id="ARBA00022840"/>
    </source>
</evidence>
<dbReference type="SMART" id="SM00382">
    <property type="entry name" value="AAA"/>
    <property type="match status" value="1"/>
</dbReference>
<dbReference type="InterPro" id="IPR039421">
    <property type="entry name" value="Type_1_exporter"/>
</dbReference>
<dbReference type="PROSITE" id="PS50893">
    <property type="entry name" value="ABC_TRANSPORTER_2"/>
    <property type="match status" value="1"/>
</dbReference>
<evidence type="ECO:0000256" key="7">
    <source>
        <dbReference type="SAM" id="Phobius"/>
    </source>
</evidence>